<name>A0A401P8G8_SCYTO</name>
<proteinExistence type="predicted"/>
<dbReference type="Gene3D" id="1.10.533.10">
    <property type="entry name" value="Death Domain, Fas"/>
    <property type="match status" value="1"/>
</dbReference>
<dbReference type="Proteomes" id="UP000288216">
    <property type="component" value="Unassembled WGS sequence"/>
</dbReference>
<protein>
    <recommendedName>
        <fullName evidence="1">Death domain-containing protein</fullName>
    </recommendedName>
</protein>
<evidence type="ECO:0000313" key="3">
    <source>
        <dbReference type="Proteomes" id="UP000288216"/>
    </source>
</evidence>
<dbReference type="SUPFAM" id="SSF47986">
    <property type="entry name" value="DEATH domain"/>
    <property type="match status" value="1"/>
</dbReference>
<evidence type="ECO:0000313" key="2">
    <source>
        <dbReference type="EMBL" id="GCB69370.1"/>
    </source>
</evidence>
<organism evidence="2 3">
    <name type="scientific">Scyliorhinus torazame</name>
    <name type="common">Cloudy catshark</name>
    <name type="synonym">Catulus torazame</name>
    <dbReference type="NCBI Taxonomy" id="75743"/>
    <lineage>
        <taxon>Eukaryota</taxon>
        <taxon>Metazoa</taxon>
        <taxon>Chordata</taxon>
        <taxon>Craniata</taxon>
        <taxon>Vertebrata</taxon>
        <taxon>Chondrichthyes</taxon>
        <taxon>Elasmobranchii</taxon>
        <taxon>Galeomorphii</taxon>
        <taxon>Galeoidea</taxon>
        <taxon>Carcharhiniformes</taxon>
        <taxon>Scyliorhinidae</taxon>
        <taxon>Scyliorhinus</taxon>
    </lineage>
</organism>
<feature type="non-terminal residue" evidence="2">
    <location>
        <position position="1"/>
    </location>
</feature>
<dbReference type="EMBL" id="BFAA01005988">
    <property type="protein sequence ID" value="GCB69370.1"/>
    <property type="molecule type" value="Genomic_DNA"/>
</dbReference>
<sequence length="165" mass="19146">KQLKQSRLSTDSSIKRIPEIHNIHLPITMPCSTQEDAVINLKSVQELARDLGFQWTIVACELGFTRAEISRFHATSVQKKVQAKKMLESWYEKSWNKLNKTKILQDALERAGRKDLADKLQCLHWGHQKLSRRVELPSAFPFLITIYKTINNREGLQKINQLSHK</sequence>
<dbReference type="CDD" id="cd01670">
    <property type="entry name" value="Death"/>
    <property type="match status" value="1"/>
</dbReference>
<feature type="domain" description="Death" evidence="1">
    <location>
        <begin position="40"/>
        <end position="124"/>
    </location>
</feature>
<dbReference type="PROSITE" id="PS50017">
    <property type="entry name" value="DEATH_DOMAIN"/>
    <property type="match status" value="1"/>
</dbReference>
<dbReference type="AlphaFoldDB" id="A0A401P8G8"/>
<reference evidence="2 3" key="1">
    <citation type="journal article" date="2018" name="Nat. Ecol. Evol.">
        <title>Shark genomes provide insights into elasmobranch evolution and the origin of vertebrates.</title>
        <authorList>
            <person name="Hara Y"/>
            <person name="Yamaguchi K"/>
            <person name="Onimaru K"/>
            <person name="Kadota M"/>
            <person name="Koyanagi M"/>
            <person name="Keeley SD"/>
            <person name="Tatsumi K"/>
            <person name="Tanaka K"/>
            <person name="Motone F"/>
            <person name="Kageyama Y"/>
            <person name="Nozu R"/>
            <person name="Adachi N"/>
            <person name="Nishimura O"/>
            <person name="Nakagawa R"/>
            <person name="Tanegashima C"/>
            <person name="Kiyatake I"/>
            <person name="Matsumoto R"/>
            <person name="Murakumo K"/>
            <person name="Nishida K"/>
            <person name="Terakita A"/>
            <person name="Kuratani S"/>
            <person name="Sato K"/>
            <person name="Hyodo S Kuraku.S."/>
        </authorList>
    </citation>
    <scope>NUCLEOTIDE SEQUENCE [LARGE SCALE GENOMIC DNA]</scope>
</reference>
<dbReference type="OrthoDB" id="9988315at2759"/>
<dbReference type="OMA" id="LEHWYER"/>
<comment type="caution">
    <text evidence="2">The sequence shown here is derived from an EMBL/GenBank/DDBJ whole genome shotgun (WGS) entry which is preliminary data.</text>
</comment>
<dbReference type="InterPro" id="IPR011029">
    <property type="entry name" value="DEATH-like_dom_sf"/>
</dbReference>
<evidence type="ECO:0000259" key="1">
    <source>
        <dbReference type="PROSITE" id="PS50017"/>
    </source>
</evidence>
<dbReference type="InterPro" id="IPR000488">
    <property type="entry name" value="Death_dom"/>
</dbReference>
<accession>A0A401P8G8</accession>
<keyword evidence="3" id="KW-1185">Reference proteome</keyword>
<dbReference type="GO" id="GO:0007165">
    <property type="term" value="P:signal transduction"/>
    <property type="evidence" value="ECO:0007669"/>
    <property type="project" value="InterPro"/>
</dbReference>
<dbReference type="Pfam" id="PF00531">
    <property type="entry name" value="Death"/>
    <property type="match status" value="1"/>
</dbReference>
<gene>
    <name evidence="2" type="ORF">scyTo_0012413</name>
</gene>